<dbReference type="OrthoDB" id="9773828at2"/>
<dbReference type="Gene3D" id="3.20.20.100">
    <property type="entry name" value="NADP-dependent oxidoreductase domain"/>
    <property type="match status" value="1"/>
</dbReference>
<dbReference type="PRINTS" id="PR00069">
    <property type="entry name" value="ALDKETRDTASE"/>
</dbReference>
<dbReference type="Proteomes" id="UP000245489">
    <property type="component" value="Unassembled WGS sequence"/>
</dbReference>
<dbReference type="InterPro" id="IPR036812">
    <property type="entry name" value="NAD(P)_OxRdtase_dom_sf"/>
</dbReference>
<proteinExistence type="predicted"/>
<dbReference type="AlphaFoldDB" id="A0A316E1Z1"/>
<dbReference type="CDD" id="cd19086">
    <property type="entry name" value="AKR_AKR11C1"/>
    <property type="match status" value="1"/>
</dbReference>
<evidence type="ECO:0000313" key="3">
    <source>
        <dbReference type="Proteomes" id="UP000245489"/>
    </source>
</evidence>
<dbReference type="InterPro" id="IPR020471">
    <property type="entry name" value="AKR"/>
</dbReference>
<feature type="domain" description="NADP-dependent oxidoreductase" evidence="1">
    <location>
        <begin position="15"/>
        <end position="316"/>
    </location>
</feature>
<organism evidence="2 3">
    <name type="scientific">Arcicella aurantiaca</name>
    <dbReference type="NCBI Taxonomy" id="591202"/>
    <lineage>
        <taxon>Bacteria</taxon>
        <taxon>Pseudomonadati</taxon>
        <taxon>Bacteroidota</taxon>
        <taxon>Cytophagia</taxon>
        <taxon>Cytophagales</taxon>
        <taxon>Flectobacillaceae</taxon>
        <taxon>Arcicella</taxon>
    </lineage>
</organism>
<reference evidence="2 3" key="1">
    <citation type="submission" date="2018-05" db="EMBL/GenBank/DDBJ databases">
        <title>Genomic Encyclopedia of Archaeal and Bacterial Type Strains, Phase II (KMG-II): from individual species to whole genera.</title>
        <authorList>
            <person name="Goeker M."/>
        </authorList>
    </citation>
    <scope>NUCLEOTIDE SEQUENCE [LARGE SCALE GENOMIC DNA]</scope>
    <source>
        <strain evidence="2 3">DSM 22214</strain>
    </source>
</reference>
<dbReference type="InterPro" id="IPR023210">
    <property type="entry name" value="NADP_OxRdtase_dom"/>
</dbReference>
<dbReference type="EMBL" id="QGGO01000042">
    <property type="protein sequence ID" value="PWK16860.1"/>
    <property type="molecule type" value="Genomic_DNA"/>
</dbReference>
<accession>A0A316E1Z1</accession>
<keyword evidence="3" id="KW-1185">Reference proteome</keyword>
<dbReference type="SUPFAM" id="SSF51430">
    <property type="entry name" value="NAD(P)-linked oxidoreductase"/>
    <property type="match status" value="1"/>
</dbReference>
<gene>
    <name evidence="2" type="ORF">LV89_04680</name>
</gene>
<dbReference type="PANTHER" id="PTHR43312">
    <property type="entry name" value="D-THREO-ALDOSE 1-DEHYDROGENASE"/>
    <property type="match status" value="1"/>
</dbReference>
<dbReference type="PANTHER" id="PTHR43312:SF1">
    <property type="entry name" value="NADP-DEPENDENT OXIDOREDUCTASE DOMAIN-CONTAINING PROTEIN"/>
    <property type="match status" value="1"/>
</dbReference>
<evidence type="ECO:0000313" key="2">
    <source>
        <dbReference type="EMBL" id="PWK16860.1"/>
    </source>
</evidence>
<evidence type="ECO:0000259" key="1">
    <source>
        <dbReference type="Pfam" id="PF00248"/>
    </source>
</evidence>
<dbReference type="Pfam" id="PF00248">
    <property type="entry name" value="Aldo_ket_red"/>
    <property type="match status" value="1"/>
</dbReference>
<protein>
    <submittedName>
        <fullName evidence="2">Aryl-alcohol dehydrogenase-like predicted oxidoreductase</fullName>
    </submittedName>
</protein>
<name>A0A316E1Z1_9BACT</name>
<dbReference type="GO" id="GO:0016491">
    <property type="term" value="F:oxidoreductase activity"/>
    <property type="evidence" value="ECO:0007669"/>
    <property type="project" value="InterPro"/>
</dbReference>
<comment type="caution">
    <text evidence="2">The sequence shown here is derived from an EMBL/GenBank/DDBJ whole genome shotgun (WGS) entry which is preliminary data.</text>
</comment>
<dbReference type="RefSeq" id="WP_109745322.1">
    <property type="nucleotide sequence ID" value="NZ_QGGO01000042.1"/>
</dbReference>
<dbReference type="InterPro" id="IPR053135">
    <property type="entry name" value="AKR2_Oxidoreductase"/>
</dbReference>
<sequence>MKYRKLGKTGFDISEISLGTWQVGGKWGDDFNHQTAEAILNSAIDSGINFIDTADVYGDGESEKAVGKFVKSRSERIFVATKCGRQLNPHVNEAYQPAVLRKFVENSLKNMGLETLDLIQLHCPPTEVYYRPEIFELFDRLKEEGKILNLGISVEKVEEALKGIEYDNVTSVQIIFNVFRQRPAELFFEQAKKKNVGIIVRVPLASGLLTGKFSKQSTFTAGDHRNFNRNGEMFDKGETFSGIDYETGLNAVEELKALFPNQENLAPVALQWILQHEAVSTIIPGASRPEQVSANLDALNFPALTQQQTADINAVYEKYIKKSVHQLW</sequence>